<evidence type="ECO:0000313" key="3">
    <source>
        <dbReference type="Proteomes" id="UP000886523"/>
    </source>
</evidence>
<sequence length="180" mass="19856">MIPEKRRHHTPAAAGVTLDRQTCTNPAPAPARTDDDDYWGEIHKCTQPHETPMIDYLPPIKRGLKYGATHPLKQALSPSLKPRPNQSRDNAYGKIWSAQPPRPQPPSINTAPTHLLRWVPSLTTQALSLEHDDGLNLIPHTCCGGCVVIVVSSRSMKPHDKNRAKVQGKTRTCAATCNLI</sequence>
<dbReference type="AlphaFoldDB" id="A0A9P6AEC4"/>
<dbReference type="EMBL" id="MU129241">
    <property type="protein sequence ID" value="KAF9504297.1"/>
    <property type="molecule type" value="Genomic_DNA"/>
</dbReference>
<feature type="compositionally biased region" description="Basic residues" evidence="1">
    <location>
        <begin position="1"/>
        <end position="10"/>
    </location>
</feature>
<accession>A0A9P6AEC4</accession>
<proteinExistence type="predicted"/>
<gene>
    <name evidence="2" type="ORF">BS47DRAFT_1368899</name>
</gene>
<name>A0A9P6AEC4_9AGAM</name>
<feature type="region of interest" description="Disordered" evidence="1">
    <location>
        <begin position="74"/>
        <end position="111"/>
    </location>
</feature>
<reference evidence="2" key="1">
    <citation type="journal article" date="2020" name="Nat. Commun.">
        <title>Large-scale genome sequencing of mycorrhizal fungi provides insights into the early evolution of symbiotic traits.</title>
        <authorList>
            <person name="Miyauchi S."/>
            <person name="Kiss E."/>
            <person name="Kuo A."/>
            <person name="Drula E."/>
            <person name="Kohler A."/>
            <person name="Sanchez-Garcia M."/>
            <person name="Morin E."/>
            <person name="Andreopoulos B."/>
            <person name="Barry K.W."/>
            <person name="Bonito G."/>
            <person name="Buee M."/>
            <person name="Carver A."/>
            <person name="Chen C."/>
            <person name="Cichocki N."/>
            <person name="Clum A."/>
            <person name="Culley D."/>
            <person name="Crous P.W."/>
            <person name="Fauchery L."/>
            <person name="Girlanda M."/>
            <person name="Hayes R.D."/>
            <person name="Keri Z."/>
            <person name="LaButti K."/>
            <person name="Lipzen A."/>
            <person name="Lombard V."/>
            <person name="Magnuson J."/>
            <person name="Maillard F."/>
            <person name="Murat C."/>
            <person name="Nolan M."/>
            <person name="Ohm R.A."/>
            <person name="Pangilinan J."/>
            <person name="Pereira M.F."/>
            <person name="Perotto S."/>
            <person name="Peter M."/>
            <person name="Pfister S."/>
            <person name="Riley R."/>
            <person name="Sitrit Y."/>
            <person name="Stielow J.B."/>
            <person name="Szollosi G."/>
            <person name="Zifcakova L."/>
            <person name="Stursova M."/>
            <person name="Spatafora J.W."/>
            <person name="Tedersoo L."/>
            <person name="Vaario L.M."/>
            <person name="Yamada A."/>
            <person name="Yan M."/>
            <person name="Wang P."/>
            <person name="Xu J."/>
            <person name="Bruns T."/>
            <person name="Baldrian P."/>
            <person name="Vilgalys R."/>
            <person name="Dunand C."/>
            <person name="Henrissat B."/>
            <person name="Grigoriev I.V."/>
            <person name="Hibbett D."/>
            <person name="Nagy L.G."/>
            <person name="Martin F.M."/>
        </authorList>
    </citation>
    <scope>NUCLEOTIDE SEQUENCE</scope>
    <source>
        <strain evidence="2">UP504</strain>
    </source>
</reference>
<evidence type="ECO:0000313" key="2">
    <source>
        <dbReference type="EMBL" id="KAF9504297.1"/>
    </source>
</evidence>
<dbReference type="Proteomes" id="UP000886523">
    <property type="component" value="Unassembled WGS sequence"/>
</dbReference>
<protein>
    <submittedName>
        <fullName evidence="2">Uncharacterized protein</fullName>
    </submittedName>
</protein>
<keyword evidence="3" id="KW-1185">Reference proteome</keyword>
<feature type="region of interest" description="Disordered" evidence="1">
    <location>
        <begin position="1"/>
        <end position="38"/>
    </location>
</feature>
<comment type="caution">
    <text evidence="2">The sequence shown here is derived from an EMBL/GenBank/DDBJ whole genome shotgun (WGS) entry which is preliminary data.</text>
</comment>
<evidence type="ECO:0000256" key="1">
    <source>
        <dbReference type="SAM" id="MobiDB-lite"/>
    </source>
</evidence>
<organism evidence="2 3">
    <name type="scientific">Hydnum rufescens UP504</name>
    <dbReference type="NCBI Taxonomy" id="1448309"/>
    <lineage>
        <taxon>Eukaryota</taxon>
        <taxon>Fungi</taxon>
        <taxon>Dikarya</taxon>
        <taxon>Basidiomycota</taxon>
        <taxon>Agaricomycotina</taxon>
        <taxon>Agaricomycetes</taxon>
        <taxon>Cantharellales</taxon>
        <taxon>Hydnaceae</taxon>
        <taxon>Hydnum</taxon>
    </lineage>
</organism>